<reference evidence="5 6" key="1">
    <citation type="submission" date="2021-08" db="EMBL/GenBank/DDBJ databases">
        <title>Draft genome sequence of Spirulina subsalsa with high tolerance to salinity and hype-accumulation of phycocyanin.</title>
        <authorList>
            <person name="Pei H."/>
            <person name="Jiang L."/>
        </authorList>
    </citation>
    <scope>NUCLEOTIDE SEQUENCE [LARGE SCALE GENOMIC DNA]</scope>
    <source>
        <strain evidence="5 6">FACHB-351</strain>
    </source>
</reference>
<dbReference type="RefSeq" id="WP_265263234.1">
    <property type="nucleotide sequence ID" value="NZ_JAIHOM010000015.1"/>
</dbReference>
<dbReference type="PROSITE" id="PS50293">
    <property type="entry name" value="TPR_REGION"/>
    <property type="match status" value="4"/>
</dbReference>
<dbReference type="PANTHER" id="PTHR44858">
    <property type="entry name" value="TETRATRICOPEPTIDE REPEAT PROTEIN 6"/>
    <property type="match status" value="1"/>
</dbReference>
<dbReference type="InterPro" id="IPR024983">
    <property type="entry name" value="CHAT_dom"/>
</dbReference>
<feature type="repeat" description="TPR" evidence="3">
    <location>
        <begin position="383"/>
        <end position="416"/>
    </location>
</feature>
<proteinExistence type="predicted"/>
<comment type="caution">
    <text evidence="5">The sequence shown here is derived from an EMBL/GenBank/DDBJ whole genome shotgun (WGS) entry which is preliminary data.</text>
</comment>
<dbReference type="Pfam" id="PF13432">
    <property type="entry name" value="TPR_16"/>
    <property type="match status" value="1"/>
</dbReference>
<dbReference type="InterPro" id="IPR011990">
    <property type="entry name" value="TPR-like_helical_dom_sf"/>
</dbReference>
<accession>A0ABT3L260</accession>
<protein>
    <submittedName>
        <fullName evidence="5">Tetratricopeptide repeat protein</fullName>
    </submittedName>
</protein>
<dbReference type="PROSITE" id="PS50005">
    <property type="entry name" value="TPR"/>
    <property type="match status" value="6"/>
</dbReference>
<feature type="repeat" description="TPR" evidence="3">
    <location>
        <begin position="349"/>
        <end position="382"/>
    </location>
</feature>
<evidence type="ECO:0000259" key="4">
    <source>
        <dbReference type="Pfam" id="PF12770"/>
    </source>
</evidence>
<evidence type="ECO:0000256" key="1">
    <source>
        <dbReference type="ARBA" id="ARBA00022737"/>
    </source>
</evidence>
<dbReference type="SUPFAM" id="SSF48452">
    <property type="entry name" value="TPR-like"/>
    <property type="match status" value="2"/>
</dbReference>
<evidence type="ECO:0000313" key="6">
    <source>
        <dbReference type="Proteomes" id="UP001526426"/>
    </source>
</evidence>
<keyword evidence="2 3" id="KW-0802">TPR repeat</keyword>
<evidence type="ECO:0000256" key="2">
    <source>
        <dbReference type="ARBA" id="ARBA00022803"/>
    </source>
</evidence>
<keyword evidence="1" id="KW-0677">Repeat</keyword>
<feature type="repeat" description="TPR" evidence="3">
    <location>
        <begin position="315"/>
        <end position="348"/>
    </location>
</feature>
<dbReference type="EMBL" id="JAIHOM010000015">
    <property type="protein sequence ID" value="MCW6035537.1"/>
    <property type="molecule type" value="Genomic_DNA"/>
</dbReference>
<dbReference type="Pfam" id="PF13414">
    <property type="entry name" value="TPR_11"/>
    <property type="match status" value="2"/>
</dbReference>
<evidence type="ECO:0000313" key="5">
    <source>
        <dbReference type="EMBL" id="MCW6035537.1"/>
    </source>
</evidence>
<dbReference type="Gene3D" id="1.25.40.10">
    <property type="entry name" value="Tetratricopeptide repeat domain"/>
    <property type="match status" value="4"/>
</dbReference>
<dbReference type="InterPro" id="IPR019734">
    <property type="entry name" value="TPR_rpt"/>
</dbReference>
<sequence length="1015" mass="116056">MFETTLRWLQDFFNDLFGSETRVPDPTEIPPLTNEGYKSLFFQLIEGMAKGWQREQVLEKLGERRYDPWFVAWLQRYGRSALRQPANQLSRELAQHFVRLGETNCGDLGDLAKQIGTRMLELLDRVALSHSLQKNVLPTITSDNPIELFNQAASRYVSGELSGAVALWEAALELQPDFADAHNGCGAALFYLGRYRDALAHFNRSLEEQGDFYFAYYNRGHVYLELGELEEAIADFTQAIELQPDSHLAYNGRGMALERLQRYKEAIADFNQTITLQPSFPFAYNGRGIAHANLGDYTEALADFREALALDPNSHDAYHNRGNVLRALGRCQEALEDFNQAILIEPNFYQAYYNRANAHYELGQYSEAIADYKEALALKPDYAIAYNGRALTLRKIGRYTDAIADFDQAIEREPELWQAWANRGWTMYHAPSPLGYEAALRNWDEGLNHLPVDSADYRQAKGTLLHYKGIAHHREADRLASRNDNRPEDFTPYLEKAIEQYQKALDAFQDQPHLETAYLEVMQDLVITHNQLGNYLNAKNYINIALIMLNQLLLGTQHPPHKIEIARQFIGLHQLKVDHLAVTQDPKQHTQALELAEERKNLCIRWYTHPNEAETSLISPKYPQIQQALDEKTSMIYWHISPAAITTFVLKYQQPLTVLTSHPRQLSRFRQWLTAWQQSYESKRQKTANPAVNQQWRKEITSSLEELADILQLPQILAQIPPQVSQLMLVPHQDLQLLPLHILFYTPFTEQDYTITYLPSAKLAIDLKNHPQTGAENPAQWPLLSVENPTGFMPYADLEVAAIAQLFPSHSLPSSEATPENLLQALSTPTYFFHFTGHSYQSVPHERSALTLANKEELKLTDWLALDNPSPNFVCLSACEAHLKTTSQIADDFVGFGASLLTKGTNHVLLSLWRVSEISTTLFMMYFYQRLAEKIPPAHALQKAQNWLRTVTYEELIQLYEKLLNELQEIPPHCLHNLKVSSDLAKDKANRQGSNYSPYADPYYWAGFLLVGRMG</sequence>
<dbReference type="SMART" id="SM00028">
    <property type="entry name" value="TPR"/>
    <property type="match status" value="8"/>
</dbReference>
<dbReference type="InterPro" id="IPR050498">
    <property type="entry name" value="Ycf3"/>
</dbReference>
<feature type="domain" description="CHAT" evidence="4">
    <location>
        <begin position="703"/>
        <end position="1013"/>
    </location>
</feature>
<evidence type="ECO:0000256" key="3">
    <source>
        <dbReference type="PROSITE-ProRule" id="PRU00339"/>
    </source>
</evidence>
<name>A0ABT3L260_9CYAN</name>
<organism evidence="5 6">
    <name type="scientific">Spirulina subsalsa FACHB-351</name>
    <dbReference type="NCBI Taxonomy" id="234711"/>
    <lineage>
        <taxon>Bacteria</taxon>
        <taxon>Bacillati</taxon>
        <taxon>Cyanobacteriota</taxon>
        <taxon>Cyanophyceae</taxon>
        <taxon>Spirulinales</taxon>
        <taxon>Spirulinaceae</taxon>
        <taxon>Spirulina</taxon>
    </lineage>
</organism>
<dbReference type="Proteomes" id="UP001526426">
    <property type="component" value="Unassembled WGS sequence"/>
</dbReference>
<dbReference type="PANTHER" id="PTHR44858:SF1">
    <property type="entry name" value="UDP-N-ACETYLGLUCOSAMINE--PEPTIDE N-ACETYLGLUCOSAMINYLTRANSFERASE SPINDLY-RELATED"/>
    <property type="match status" value="1"/>
</dbReference>
<dbReference type="Pfam" id="PF00515">
    <property type="entry name" value="TPR_1"/>
    <property type="match status" value="2"/>
</dbReference>
<feature type="repeat" description="TPR" evidence="3">
    <location>
        <begin position="213"/>
        <end position="246"/>
    </location>
</feature>
<keyword evidence="6" id="KW-1185">Reference proteome</keyword>
<gene>
    <name evidence="5" type="ORF">K4A83_04510</name>
</gene>
<feature type="repeat" description="TPR" evidence="3">
    <location>
        <begin position="281"/>
        <end position="314"/>
    </location>
</feature>
<dbReference type="Pfam" id="PF12770">
    <property type="entry name" value="CHAT"/>
    <property type="match status" value="1"/>
</dbReference>
<feature type="repeat" description="TPR" evidence="3">
    <location>
        <begin position="247"/>
        <end position="280"/>
    </location>
</feature>